<sequence length="169" mass="18946">MFQVAEVVLQEGQTFDFSVIMQLLTILSCMAPDKLKGFMRIDPFYLIDSSVSLILLLLPVGNYLHSRYTGHLQMLLVPTPNGYLLFELMLDPYCKVLSLNCLAAEILRIVIHVHIYVRILFLATGISEPLSSSACASALRKFCEDASAVICEPSNLEILMWIGEVNYVL</sequence>
<dbReference type="EMBL" id="QGNW01000049">
    <property type="protein sequence ID" value="RVX06940.1"/>
    <property type="molecule type" value="Genomic_DNA"/>
</dbReference>
<proteinExistence type="predicted"/>
<dbReference type="Proteomes" id="UP000288805">
    <property type="component" value="Unassembled WGS sequence"/>
</dbReference>
<comment type="caution">
    <text evidence="1">The sequence shown here is derived from an EMBL/GenBank/DDBJ whole genome shotgun (WGS) entry which is preliminary data.</text>
</comment>
<gene>
    <name evidence="1" type="ORF">CK203_014955</name>
</gene>
<name>A0A438JDC3_VITVI</name>
<evidence type="ECO:0000313" key="2">
    <source>
        <dbReference type="Proteomes" id="UP000288805"/>
    </source>
</evidence>
<protein>
    <submittedName>
        <fullName evidence="1">Uncharacterized protein</fullName>
    </submittedName>
</protein>
<dbReference type="AlphaFoldDB" id="A0A438JDC3"/>
<organism evidence="1 2">
    <name type="scientific">Vitis vinifera</name>
    <name type="common">Grape</name>
    <dbReference type="NCBI Taxonomy" id="29760"/>
    <lineage>
        <taxon>Eukaryota</taxon>
        <taxon>Viridiplantae</taxon>
        <taxon>Streptophyta</taxon>
        <taxon>Embryophyta</taxon>
        <taxon>Tracheophyta</taxon>
        <taxon>Spermatophyta</taxon>
        <taxon>Magnoliopsida</taxon>
        <taxon>eudicotyledons</taxon>
        <taxon>Gunneridae</taxon>
        <taxon>Pentapetalae</taxon>
        <taxon>rosids</taxon>
        <taxon>Vitales</taxon>
        <taxon>Vitaceae</taxon>
        <taxon>Viteae</taxon>
        <taxon>Vitis</taxon>
    </lineage>
</organism>
<reference evidence="1 2" key="1">
    <citation type="journal article" date="2018" name="PLoS Genet.">
        <title>Population sequencing reveals clonal diversity and ancestral inbreeding in the grapevine cultivar Chardonnay.</title>
        <authorList>
            <person name="Roach M.J."/>
            <person name="Johnson D.L."/>
            <person name="Bohlmann J."/>
            <person name="van Vuuren H.J."/>
            <person name="Jones S.J."/>
            <person name="Pretorius I.S."/>
            <person name="Schmidt S.A."/>
            <person name="Borneman A.R."/>
        </authorList>
    </citation>
    <scope>NUCLEOTIDE SEQUENCE [LARGE SCALE GENOMIC DNA]</scope>
    <source>
        <strain evidence="2">cv. Chardonnay</strain>
        <tissue evidence="1">Leaf</tissue>
    </source>
</reference>
<evidence type="ECO:0000313" key="1">
    <source>
        <dbReference type="EMBL" id="RVX06940.1"/>
    </source>
</evidence>
<accession>A0A438JDC3</accession>